<comment type="caution">
    <text evidence="1">The sequence shown here is derived from an EMBL/GenBank/DDBJ whole genome shotgun (WGS) entry which is preliminary data.</text>
</comment>
<dbReference type="Proteomes" id="UP000003561">
    <property type="component" value="Unassembled WGS sequence"/>
</dbReference>
<proteinExistence type="predicted"/>
<reference evidence="1 2" key="1">
    <citation type="submission" date="2009-02" db="EMBL/GenBank/DDBJ databases">
        <authorList>
            <person name="Fulton L."/>
            <person name="Clifton S."/>
            <person name="Fulton B."/>
            <person name="Xu J."/>
            <person name="Minx P."/>
            <person name="Pepin K.H."/>
            <person name="Johnson M."/>
            <person name="Bhonagiri V."/>
            <person name="Nash W.E."/>
            <person name="Mardis E.R."/>
            <person name="Wilson R.K."/>
        </authorList>
    </citation>
    <scope>NUCLEOTIDE SEQUENCE [LARGE SCALE GENOMIC DNA]</scope>
    <source>
        <strain evidence="1 2">DSM 16841</strain>
    </source>
</reference>
<sequence>MHGIFQKIGKNRTESHLRAAECLRSLDLYVKNDLIFRKPCLVNGKNRIQQLISAERVDDSVVILLIDLLNIIKRALRFLLGDKSLDGGKMMAHVVPQDLHAVFAAADLLDLRVQGVQLHIGKLTILFSAVFQLIFLKIDEQENDIGNTHGKCEKFHDYLISGVEKHGELCGRVIKHIIDKWHCPEDIQLPVRFCKKQCGSLAQIPA</sequence>
<organism evidence="1 2">
    <name type="scientific">Roseburia inulinivorans DSM 16841</name>
    <dbReference type="NCBI Taxonomy" id="622312"/>
    <lineage>
        <taxon>Bacteria</taxon>
        <taxon>Bacillati</taxon>
        <taxon>Bacillota</taxon>
        <taxon>Clostridia</taxon>
        <taxon>Lachnospirales</taxon>
        <taxon>Lachnospiraceae</taxon>
        <taxon>Roseburia</taxon>
    </lineage>
</organism>
<reference evidence="1 2" key="2">
    <citation type="submission" date="2009-03" db="EMBL/GenBank/DDBJ databases">
        <title>Draft genome sequence of Roseburia inulinivorans (DSM 16841).</title>
        <authorList>
            <person name="Sudarsanam P."/>
            <person name="Ley R."/>
            <person name="Guruge J."/>
            <person name="Turnbaugh P.J."/>
            <person name="Mahowald M."/>
            <person name="Liep D."/>
            <person name="Gordon J."/>
        </authorList>
    </citation>
    <scope>NUCLEOTIDE SEQUENCE [LARGE SCALE GENOMIC DNA]</scope>
    <source>
        <strain evidence="1 2">DSM 16841</strain>
    </source>
</reference>
<evidence type="ECO:0000313" key="1">
    <source>
        <dbReference type="EMBL" id="EEG92706.1"/>
    </source>
</evidence>
<name>C0FXD8_9FIRM</name>
<dbReference type="AlphaFoldDB" id="C0FXD8"/>
<evidence type="ECO:0000313" key="2">
    <source>
        <dbReference type="Proteomes" id="UP000003561"/>
    </source>
</evidence>
<accession>C0FXD8</accession>
<protein>
    <submittedName>
        <fullName evidence="1">Uncharacterized protein</fullName>
    </submittedName>
</protein>
<dbReference type="EMBL" id="ACFY01000144">
    <property type="protein sequence ID" value="EEG92706.1"/>
    <property type="molecule type" value="Genomic_DNA"/>
</dbReference>
<gene>
    <name evidence="1" type="ORF">ROSEINA2194_03419</name>
</gene>